<evidence type="ECO:0000313" key="2">
    <source>
        <dbReference type="EMBL" id="VEJ29829.1"/>
    </source>
</evidence>
<dbReference type="Gene3D" id="3.40.30.10">
    <property type="entry name" value="Glutaredoxin"/>
    <property type="match status" value="1"/>
</dbReference>
<proteinExistence type="predicted"/>
<evidence type="ECO:0000259" key="1">
    <source>
        <dbReference type="Pfam" id="PF00462"/>
    </source>
</evidence>
<dbReference type="EMBL" id="LR134521">
    <property type="protein sequence ID" value="VEJ29829.1"/>
    <property type="molecule type" value="Genomic_DNA"/>
</dbReference>
<dbReference type="AlphaFoldDB" id="A0A3S4Z0R8"/>
<dbReference type="InterPro" id="IPR002109">
    <property type="entry name" value="Glutaredoxin"/>
</dbReference>
<organism evidence="2 3">
    <name type="scientific">Rothia dentocariosa</name>
    <dbReference type="NCBI Taxonomy" id="2047"/>
    <lineage>
        <taxon>Bacteria</taxon>
        <taxon>Bacillati</taxon>
        <taxon>Actinomycetota</taxon>
        <taxon>Actinomycetes</taxon>
        <taxon>Micrococcales</taxon>
        <taxon>Micrococcaceae</taxon>
        <taxon>Rothia</taxon>
    </lineage>
</organism>
<dbReference type="Pfam" id="PF00462">
    <property type="entry name" value="Glutaredoxin"/>
    <property type="match status" value="1"/>
</dbReference>
<name>A0A3S4Z0R8_9MICC</name>
<sequence length="92" mass="10441">MTINIYGNNTCAPCGIIKRKLDKLSISYKYFNLDSDPNLADKIKTTIEEQGHENQLPYIEVTGNKSYSFTGLNPHLIERLIEEHSTNRPTVA</sequence>
<evidence type="ECO:0000313" key="3">
    <source>
        <dbReference type="Proteomes" id="UP000270988"/>
    </source>
</evidence>
<dbReference type="RefSeq" id="WP_141121062.1">
    <property type="nucleotide sequence ID" value="NZ_CAUQVD010000013.1"/>
</dbReference>
<feature type="domain" description="Glutaredoxin" evidence="1">
    <location>
        <begin position="5"/>
        <end position="57"/>
    </location>
</feature>
<protein>
    <submittedName>
        <fullName evidence="2">Glutaredoxin-like protein nrdH</fullName>
    </submittedName>
</protein>
<dbReference type="SUPFAM" id="SSF52833">
    <property type="entry name" value="Thioredoxin-like"/>
    <property type="match status" value="1"/>
</dbReference>
<gene>
    <name evidence="2" type="primary">nrdH_2</name>
    <name evidence="2" type="ORF">NCTC10918_01100</name>
</gene>
<dbReference type="InterPro" id="IPR036249">
    <property type="entry name" value="Thioredoxin-like_sf"/>
</dbReference>
<dbReference type="Proteomes" id="UP000270988">
    <property type="component" value="Chromosome"/>
</dbReference>
<accession>A0A3S4Z0R8</accession>
<reference evidence="2 3" key="1">
    <citation type="submission" date="2018-12" db="EMBL/GenBank/DDBJ databases">
        <authorList>
            <consortium name="Pathogen Informatics"/>
        </authorList>
    </citation>
    <scope>NUCLEOTIDE SEQUENCE [LARGE SCALE GENOMIC DNA]</scope>
    <source>
        <strain evidence="2 3">NCTC10918</strain>
    </source>
</reference>